<keyword evidence="3" id="KW-0812">Transmembrane</keyword>
<dbReference type="GO" id="GO:0003735">
    <property type="term" value="F:structural constituent of ribosome"/>
    <property type="evidence" value="ECO:0007669"/>
    <property type="project" value="InterPro"/>
</dbReference>
<proteinExistence type="predicted"/>
<dbReference type="Pfam" id="PF00380">
    <property type="entry name" value="Ribosomal_S9"/>
    <property type="match status" value="1"/>
</dbReference>
<organism evidence="4 5">
    <name type="scientific">Trypanosoma cruzi</name>
    <dbReference type="NCBI Taxonomy" id="5693"/>
    <lineage>
        <taxon>Eukaryota</taxon>
        <taxon>Discoba</taxon>
        <taxon>Euglenozoa</taxon>
        <taxon>Kinetoplastea</taxon>
        <taxon>Metakinetoplastina</taxon>
        <taxon>Trypanosomatida</taxon>
        <taxon>Trypanosomatidae</taxon>
        <taxon>Trypanosoma</taxon>
        <taxon>Schizotrypanum</taxon>
    </lineage>
</organism>
<dbReference type="SUPFAM" id="SSF54211">
    <property type="entry name" value="Ribosomal protein S5 domain 2-like"/>
    <property type="match status" value="1"/>
</dbReference>
<evidence type="ECO:0000256" key="1">
    <source>
        <dbReference type="ARBA" id="ARBA00022980"/>
    </source>
</evidence>
<evidence type="ECO:0000256" key="3">
    <source>
        <dbReference type="SAM" id="Phobius"/>
    </source>
</evidence>
<evidence type="ECO:0000256" key="2">
    <source>
        <dbReference type="ARBA" id="ARBA00023274"/>
    </source>
</evidence>
<evidence type="ECO:0000313" key="4">
    <source>
        <dbReference type="EMBL" id="KAF5221509.1"/>
    </source>
</evidence>
<dbReference type="GO" id="GO:0005840">
    <property type="term" value="C:ribosome"/>
    <property type="evidence" value="ECO:0007669"/>
    <property type="project" value="UniProtKB-KW"/>
</dbReference>
<dbReference type="FunFam" id="3.30.230.10:FF:000111">
    <property type="entry name" value="Ribosomal protein S9/S16"/>
    <property type="match status" value="1"/>
</dbReference>
<sequence>MLVDLFVRCGRLGPLFFFSFFFFCNCPPFVYVFLFFPTRGEGSGTHTNTHAHTQVRPDRFYHTKLRLSFMYQLLSPRTARHARLFRLANSLASSPSGTAGVPKTDGERLLWVNSHVKRNKDIEMSIEEETLRERQLPLKLGENAFTSSAQATHGSLFHFREYPMYPGEYVPAGHNTLSSLRHELRLELTAQSLKEAWMRISGGIYFQSADDYYASVDGLDAEQLGEVLAALFPYLSTYEAQALVQCTLDSISKPMNTASRQLSRTITAEAVGLDNAPGHYTNFLDWMGRLTETRGFKTEHALFQFSRRKFNRDDVRVMFENYKLMSRATLIADSADSYSHFYTVLKDFARKVAGEDSRHQIGVRIDEPEVDAETGIAVGRGCADGEKYQFTALLRENRDHNGAITIMGKPMALVLDNKAWLMEMLLMPFDEANLDYRDFDVHIVLEGHAMPSIANEIAAFALRMSIANALVKLLPLTRIPLKKSGLLSVDRRRERGQFPGYLDGKKVKRKFAKR</sequence>
<reference evidence="4 5" key="1">
    <citation type="journal article" date="2019" name="Genome Biol. Evol.">
        <title>Nanopore Sequencing Significantly Improves Genome Assembly of the Protozoan Parasite Trypanosoma cruzi.</title>
        <authorList>
            <person name="Diaz-Viraque F."/>
            <person name="Pita S."/>
            <person name="Greif G."/>
            <person name="de Souza R.C.M."/>
            <person name="Iraola G."/>
            <person name="Robello C."/>
        </authorList>
    </citation>
    <scope>NUCLEOTIDE SEQUENCE [LARGE SCALE GENOMIC DNA]</scope>
    <source>
        <strain evidence="4 5">Berenice</strain>
    </source>
</reference>
<name>A0A7J6Y4A6_TRYCR</name>
<keyword evidence="3" id="KW-1133">Transmembrane helix</keyword>
<accession>A0A7J6Y4A6</accession>
<dbReference type="GO" id="GO:0006412">
    <property type="term" value="P:translation"/>
    <property type="evidence" value="ECO:0007669"/>
    <property type="project" value="InterPro"/>
</dbReference>
<evidence type="ECO:0008006" key="6">
    <source>
        <dbReference type="Google" id="ProtNLM"/>
    </source>
</evidence>
<dbReference type="InterPro" id="IPR014721">
    <property type="entry name" value="Ribsml_uS5_D2-typ_fold_subgr"/>
</dbReference>
<dbReference type="InterPro" id="IPR000754">
    <property type="entry name" value="Ribosomal_uS9"/>
</dbReference>
<dbReference type="InterPro" id="IPR020568">
    <property type="entry name" value="Ribosomal_Su5_D2-typ_SF"/>
</dbReference>
<evidence type="ECO:0000313" key="5">
    <source>
        <dbReference type="Proteomes" id="UP000583944"/>
    </source>
</evidence>
<protein>
    <recommendedName>
        <fullName evidence="6">Ribosomal protein S9</fullName>
    </recommendedName>
</protein>
<feature type="transmembrane region" description="Helical" evidence="3">
    <location>
        <begin position="12"/>
        <end position="36"/>
    </location>
</feature>
<dbReference type="EMBL" id="JABDHM010000036">
    <property type="protein sequence ID" value="KAF5221509.1"/>
    <property type="molecule type" value="Genomic_DNA"/>
</dbReference>
<dbReference type="Proteomes" id="UP000583944">
    <property type="component" value="Unassembled WGS sequence"/>
</dbReference>
<keyword evidence="2" id="KW-0687">Ribonucleoprotein</keyword>
<dbReference type="VEuPathDB" id="TriTrypDB:BCY84_02425"/>
<dbReference type="Gene3D" id="3.30.230.10">
    <property type="match status" value="1"/>
</dbReference>
<dbReference type="VEuPathDB" id="TriTrypDB:ECC02_005396"/>
<keyword evidence="1" id="KW-0689">Ribosomal protein</keyword>
<dbReference type="GO" id="GO:1990904">
    <property type="term" value="C:ribonucleoprotein complex"/>
    <property type="evidence" value="ECO:0007669"/>
    <property type="project" value="UniProtKB-KW"/>
</dbReference>
<dbReference type="AlphaFoldDB" id="A0A7J6Y4A6"/>
<gene>
    <name evidence="4" type="ORF">ECC02_005396</name>
</gene>
<comment type="caution">
    <text evidence="4">The sequence shown here is derived from an EMBL/GenBank/DDBJ whole genome shotgun (WGS) entry which is preliminary data.</text>
</comment>
<keyword evidence="3" id="KW-0472">Membrane</keyword>